<organism evidence="3 4">
    <name type="scientific">Sphingomonas sanguinis</name>
    <dbReference type="NCBI Taxonomy" id="33051"/>
    <lineage>
        <taxon>Bacteria</taxon>
        <taxon>Pseudomonadati</taxon>
        <taxon>Pseudomonadota</taxon>
        <taxon>Alphaproteobacteria</taxon>
        <taxon>Sphingomonadales</taxon>
        <taxon>Sphingomonadaceae</taxon>
        <taxon>Sphingomonas</taxon>
    </lineage>
</organism>
<dbReference type="SFLD" id="SFLDS00019">
    <property type="entry name" value="Glutathione_Transferase_(cytos"/>
    <property type="match status" value="1"/>
</dbReference>
<evidence type="ECO:0000313" key="5">
    <source>
        <dbReference type="Proteomes" id="UP000557656"/>
    </source>
</evidence>
<keyword evidence="5" id="KW-1185">Reference proteome</keyword>
<comment type="caution">
    <text evidence="3">The sequence shown here is derived from an EMBL/GenBank/DDBJ whole genome shotgun (WGS) entry which is preliminary data.</text>
</comment>
<dbReference type="GO" id="GO:0016740">
    <property type="term" value="F:transferase activity"/>
    <property type="evidence" value="ECO:0007669"/>
    <property type="project" value="UniProtKB-KW"/>
</dbReference>
<dbReference type="GeneID" id="78486316"/>
<dbReference type="SFLD" id="SFLDG00358">
    <property type="entry name" value="Main_(cytGST)"/>
    <property type="match status" value="1"/>
</dbReference>
<gene>
    <name evidence="2" type="ORF">HKX05_05045</name>
    <name evidence="3" type="ORF">HLV41_10405</name>
</gene>
<dbReference type="SUPFAM" id="SSF52833">
    <property type="entry name" value="Thioredoxin-like"/>
    <property type="match status" value="1"/>
</dbReference>
<evidence type="ECO:0000259" key="1">
    <source>
        <dbReference type="PROSITE" id="PS50404"/>
    </source>
</evidence>
<dbReference type="Pfam" id="PF02798">
    <property type="entry name" value="GST_N"/>
    <property type="match status" value="1"/>
</dbReference>
<dbReference type="SFLD" id="SFLDG01150">
    <property type="entry name" value="Main.1:_Beta-like"/>
    <property type="match status" value="1"/>
</dbReference>
<dbReference type="PROSITE" id="PS50404">
    <property type="entry name" value="GST_NTER"/>
    <property type="match status" value="1"/>
</dbReference>
<dbReference type="AlphaFoldDB" id="A0A7Y7URK4"/>
<evidence type="ECO:0000313" key="3">
    <source>
        <dbReference type="EMBL" id="NVP31455.1"/>
    </source>
</evidence>
<dbReference type="Proteomes" id="UP000531581">
    <property type="component" value="Unassembled WGS sequence"/>
</dbReference>
<dbReference type="PANTHER" id="PTHR44051">
    <property type="entry name" value="GLUTATHIONE S-TRANSFERASE-RELATED"/>
    <property type="match status" value="1"/>
</dbReference>
<sequence length="209" mass="23026">MTADLTLYTNPQSRGRIARWMLEETGAAYDAVVLDYRTTMVADDYRAINPMMKVPAIVHGGRVVTETAAICAYLAEVFPDAELAPLPSERAAYYRWLFFAAGPLEAAVTNKAFGVTVTPDQQRMAGYGDFDRAIGVIGDAVAHSRYIAGDRFTAADVYVGSQMMWFTQFGLIPKTDAIMAYIGRLHDRPAHRRATALDDGVDEIQTDAF</sequence>
<dbReference type="Proteomes" id="UP000557656">
    <property type="component" value="Unassembled WGS sequence"/>
</dbReference>
<dbReference type="InterPro" id="IPR040079">
    <property type="entry name" value="Glutathione_S-Trfase"/>
</dbReference>
<dbReference type="PANTHER" id="PTHR44051:SF21">
    <property type="entry name" value="GLUTATHIONE S-TRANSFERASE FAMILY PROTEIN"/>
    <property type="match status" value="1"/>
</dbReference>
<dbReference type="InterPro" id="IPR036249">
    <property type="entry name" value="Thioredoxin-like_sf"/>
</dbReference>
<proteinExistence type="predicted"/>
<dbReference type="EMBL" id="JABYQV010000006">
    <property type="protein sequence ID" value="NVP31455.1"/>
    <property type="molecule type" value="Genomic_DNA"/>
</dbReference>
<dbReference type="RefSeq" id="WP_061780132.1">
    <property type="nucleotide sequence ID" value="NZ_JABEOV010000006.1"/>
</dbReference>
<dbReference type="Gene3D" id="1.20.1050.10">
    <property type="match status" value="1"/>
</dbReference>
<dbReference type="SUPFAM" id="SSF47616">
    <property type="entry name" value="GST C-terminal domain-like"/>
    <property type="match status" value="1"/>
</dbReference>
<accession>A0A7Y7URK4</accession>
<dbReference type="CDD" id="cd03046">
    <property type="entry name" value="GST_N_GTT1_like"/>
    <property type="match status" value="1"/>
</dbReference>
<dbReference type="InterPro" id="IPR036282">
    <property type="entry name" value="Glutathione-S-Trfase_C_sf"/>
</dbReference>
<feature type="domain" description="GST N-terminal" evidence="1">
    <location>
        <begin position="2"/>
        <end position="82"/>
    </location>
</feature>
<reference evidence="4 5" key="1">
    <citation type="submission" date="2020-05" db="EMBL/GenBank/DDBJ databases">
        <title>Draft Genome Sequences of Sphingomonas sp. Isolated from the International Space Station.</title>
        <authorList>
            <person name="Bijlani S."/>
            <person name="Singh N.K."/>
            <person name="Mason C.E."/>
            <person name="Wang C.C."/>
            <person name="Venkateswaran K."/>
        </authorList>
    </citation>
    <scope>NUCLEOTIDE SEQUENCE [LARGE SCALE GENOMIC DNA]</scope>
    <source>
        <strain evidence="2 5">IIF7SW-B5</strain>
        <strain evidence="3">ISS-IIF7SWP</strain>
    </source>
</reference>
<evidence type="ECO:0000313" key="2">
    <source>
        <dbReference type="EMBL" id="NNG52712.1"/>
    </source>
</evidence>
<evidence type="ECO:0000313" key="4">
    <source>
        <dbReference type="Proteomes" id="UP000531581"/>
    </source>
</evidence>
<name>A0A7Y7URK4_9SPHN</name>
<dbReference type="Gene3D" id="3.40.30.10">
    <property type="entry name" value="Glutaredoxin"/>
    <property type="match status" value="1"/>
</dbReference>
<dbReference type="CDD" id="cd03207">
    <property type="entry name" value="GST_C_8"/>
    <property type="match status" value="1"/>
</dbReference>
<protein>
    <submittedName>
        <fullName evidence="3">Glutathione S-transferase family protein</fullName>
    </submittedName>
</protein>
<keyword evidence="3" id="KW-0808">Transferase</keyword>
<dbReference type="EMBL" id="JABEOV010000006">
    <property type="protein sequence ID" value="NNG52712.1"/>
    <property type="molecule type" value="Genomic_DNA"/>
</dbReference>
<dbReference type="InterPro" id="IPR004045">
    <property type="entry name" value="Glutathione_S-Trfase_N"/>
</dbReference>